<feature type="transmembrane region" description="Helical" evidence="1">
    <location>
        <begin position="241"/>
        <end position="259"/>
    </location>
</feature>
<organism evidence="2">
    <name type="scientific">Hexamita inflata</name>
    <dbReference type="NCBI Taxonomy" id="28002"/>
    <lineage>
        <taxon>Eukaryota</taxon>
        <taxon>Metamonada</taxon>
        <taxon>Diplomonadida</taxon>
        <taxon>Hexamitidae</taxon>
        <taxon>Hexamitinae</taxon>
        <taxon>Hexamita</taxon>
    </lineage>
</organism>
<dbReference type="InterPro" id="IPR009030">
    <property type="entry name" value="Growth_fac_rcpt_cys_sf"/>
</dbReference>
<reference evidence="3 4" key="2">
    <citation type="submission" date="2024-07" db="EMBL/GenBank/DDBJ databases">
        <authorList>
            <person name="Akdeniz Z."/>
        </authorList>
    </citation>
    <scope>NUCLEOTIDE SEQUENCE [LARGE SCALE GENOMIC DNA]</scope>
</reference>
<protein>
    <submittedName>
        <fullName evidence="2">Growth factor receptor cysteine-rich domain superfamily</fullName>
    </submittedName>
    <submittedName>
        <fullName evidence="3">Growth_factor receptor cysteine-rich domain superfamily</fullName>
    </submittedName>
</protein>
<keyword evidence="1" id="KW-1133">Transmembrane helix</keyword>
<sequence length="286" mass="32585">MFNTNFEKLGNKCVCPQDKYISSDKTQCLKQCPLENIKDGIFCKICSEGKVPNVGKTICVENTCEPGYLNSAGTFCIENCLKQYAPDSNRQCKLCSIVNQYGIWDQNEQKCICGEQTVGVFPICKFCYEQVQISVYSNGKCICGEGTSGEYPKCECLKNYEKSFKNVFVHVNLHQIINALINAILVKYFQMEPHIAQNVKIIKLQTMIKRNVQRWTHAHHISQILNKINVLLNAKPMLNQPLISVNVLMASLLLVIFVNNHKQQQLVLKIFLCLLVFQISVLKTKY</sequence>
<dbReference type="EMBL" id="CATOUU010000713">
    <property type="protein sequence ID" value="CAI9943201.1"/>
    <property type="molecule type" value="Genomic_DNA"/>
</dbReference>
<gene>
    <name evidence="2" type="ORF">HINF_LOCUS30846</name>
    <name evidence="3" type="ORF">HINF_LOCUS68803</name>
</gene>
<name>A0AA86PP99_9EUKA</name>
<dbReference type="AlphaFoldDB" id="A0AA86PP99"/>
<evidence type="ECO:0000313" key="2">
    <source>
        <dbReference type="EMBL" id="CAI9943201.1"/>
    </source>
</evidence>
<keyword evidence="4" id="KW-1185">Reference proteome</keyword>
<evidence type="ECO:0000313" key="3">
    <source>
        <dbReference type="EMBL" id="CAL6097215.1"/>
    </source>
</evidence>
<reference evidence="2" key="1">
    <citation type="submission" date="2023-06" db="EMBL/GenBank/DDBJ databases">
        <authorList>
            <person name="Kurt Z."/>
        </authorList>
    </citation>
    <scope>NUCLEOTIDE SEQUENCE</scope>
</reference>
<comment type="caution">
    <text evidence="2">The sequence shown here is derived from an EMBL/GenBank/DDBJ whole genome shotgun (WGS) entry which is preliminary data.</text>
</comment>
<dbReference type="EMBL" id="CAXDID020000492">
    <property type="protein sequence ID" value="CAL6097215.1"/>
    <property type="molecule type" value="Genomic_DNA"/>
</dbReference>
<dbReference type="Proteomes" id="UP001642409">
    <property type="component" value="Unassembled WGS sequence"/>
</dbReference>
<keyword evidence="1" id="KW-0472">Membrane</keyword>
<feature type="transmembrane region" description="Helical" evidence="1">
    <location>
        <begin position="266"/>
        <end position="282"/>
    </location>
</feature>
<evidence type="ECO:0000256" key="1">
    <source>
        <dbReference type="SAM" id="Phobius"/>
    </source>
</evidence>
<keyword evidence="2" id="KW-0675">Receptor</keyword>
<dbReference type="SUPFAM" id="SSF57184">
    <property type="entry name" value="Growth factor receptor domain"/>
    <property type="match status" value="1"/>
</dbReference>
<accession>A0AA86PP99</accession>
<evidence type="ECO:0000313" key="4">
    <source>
        <dbReference type="Proteomes" id="UP001642409"/>
    </source>
</evidence>
<keyword evidence="1" id="KW-0812">Transmembrane</keyword>
<proteinExistence type="predicted"/>